<dbReference type="SUPFAM" id="SSF51261">
    <property type="entry name" value="Duplicated hybrid motif"/>
    <property type="match status" value="1"/>
</dbReference>
<reference evidence="10" key="1">
    <citation type="submission" date="2022-03" db="EMBL/GenBank/DDBJ databases">
        <title>Description of Abyssus ytuae gen. nov., sp. nov., a novel member of the family Flavobacteriaceae isolated from the sediment of Mariana Trench.</title>
        <authorList>
            <person name="Zhang J."/>
            <person name="Xu X."/>
        </authorList>
    </citation>
    <scope>NUCLEOTIDE SEQUENCE</scope>
    <source>
        <strain evidence="10">MT3330</strain>
    </source>
</reference>
<evidence type="ECO:0000256" key="1">
    <source>
        <dbReference type="ARBA" id="ARBA00001947"/>
    </source>
</evidence>
<dbReference type="Proteomes" id="UP000831290">
    <property type="component" value="Chromosome"/>
</dbReference>
<keyword evidence="3" id="KW-0645">Protease</keyword>
<evidence type="ECO:0000313" key="11">
    <source>
        <dbReference type="Proteomes" id="UP000831290"/>
    </source>
</evidence>
<evidence type="ECO:0000256" key="3">
    <source>
        <dbReference type="ARBA" id="ARBA00022670"/>
    </source>
</evidence>
<evidence type="ECO:0000256" key="5">
    <source>
        <dbReference type="ARBA" id="ARBA00022801"/>
    </source>
</evidence>
<dbReference type="PROSITE" id="PS51257">
    <property type="entry name" value="PROKAR_LIPOPROTEIN"/>
    <property type="match status" value="1"/>
</dbReference>
<evidence type="ECO:0000256" key="7">
    <source>
        <dbReference type="ARBA" id="ARBA00023049"/>
    </source>
</evidence>
<dbReference type="Pfam" id="PF19425">
    <property type="entry name" value="Csd3_N2"/>
    <property type="match status" value="1"/>
</dbReference>
<evidence type="ECO:0000256" key="2">
    <source>
        <dbReference type="ARBA" id="ARBA00004196"/>
    </source>
</evidence>
<keyword evidence="5" id="KW-0378">Hydrolase</keyword>
<evidence type="ECO:0000259" key="8">
    <source>
        <dbReference type="Pfam" id="PF01551"/>
    </source>
</evidence>
<proteinExistence type="predicted"/>
<feature type="domain" description="M23ase beta-sheet core" evidence="8">
    <location>
        <begin position="284"/>
        <end position="378"/>
    </location>
</feature>
<evidence type="ECO:0000256" key="6">
    <source>
        <dbReference type="ARBA" id="ARBA00022833"/>
    </source>
</evidence>
<dbReference type="GO" id="GO:0046872">
    <property type="term" value="F:metal ion binding"/>
    <property type="evidence" value="ECO:0007669"/>
    <property type="project" value="UniProtKB-KW"/>
</dbReference>
<comment type="subcellular location">
    <subcellularLocation>
        <location evidence="2">Cell envelope</location>
    </subcellularLocation>
</comment>
<dbReference type="PANTHER" id="PTHR21666">
    <property type="entry name" value="PEPTIDASE-RELATED"/>
    <property type="match status" value="1"/>
</dbReference>
<sequence length="440" mass="50664">MTRKVLLLITMATLLAGCKNEHRKSEERQVEIPEVIENIKPAELIEFGYNLNEFAVVRDTVKAGDSFGEILVRNNITYPKVFEIAEKTKDTFDIRKLQIGKPYTLLCTKDSLKTPKCFIYQPNKIDYYVVDFADSIKAYKSRKPVKLVRKEASGVITSTLSEAIINYGMDYQVANDLADIYAWTIDFFRLQQGDRFKVIYEERYIDDTIYAGMNQIKMAYFEHSGKPFYAFNFVTDSVKGINDYYDEEANTLRRAFLRAPLKFSRISSRFSGRRFHPVQKRWKAHKGTDYAAPRGTPIMATANGTVIKSGYTSGNGKYVKIRHNNIYETQYLHMSKRAVKVGEFVKQGDIIGYVGSTGLATGPHVCYRFWKHGVQVDPYRQDLPSADPIKPELKEIFLEYIKPLKEQLDSVPFKSIEEPKEEIEQLEIITELNQENVTSK</sequence>
<dbReference type="InterPro" id="IPR016047">
    <property type="entry name" value="M23ase_b-sheet_dom"/>
</dbReference>
<dbReference type="GO" id="GO:0004222">
    <property type="term" value="F:metalloendopeptidase activity"/>
    <property type="evidence" value="ECO:0007669"/>
    <property type="project" value="TreeGrafter"/>
</dbReference>
<dbReference type="InterPro" id="IPR045834">
    <property type="entry name" value="Csd3_N2"/>
</dbReference>
<dbReference type="Gene3D" id="2.70.70.10">
    <property type="entry name" value="Glucose Permease (Domain IIA)"/>
    <property type="match status" value="1"/>
</dbReference>
<protein>
    <submittedName>
        <fullName evidence="10">Peptidoglycan DD-metalloendopeptidase family protein</fullName>
    </submittedName>
</protein>
<dbReference type="AlphaFoldDB" id="A0A9E7D197"/>
<dbReference type="InterPro" id="IPR050570">
    <property type="entry name" value="Cell_wall_metabolism_enzyme"/>
</dbReference>
<dbReference type="GO" id="GO:0006508">
    <property type="term" value="P:proteolysis"/>
    <property type="evidence" value="ECO:0007669"/>
    <property type="project" value="UniProtKB-KW"/>
</dbReference>
<keyword evidence="6" id="KW-0862">Zinc</keyword>
<keyword evidence="11" id="KW-1185">Reference proteome</keyword>
<evidence type="ECO:0000259" key="9">
    <source>
        <dbReference type="Pfam" id="PF19425"/>
    </source>
</evidence>
<dbReference type="InterPro" id="IPR011055">
    <property type="entry name" value="Dup_hybrid_motif"/>
</dbReference>
<dbReference type="RefSeq" id="WP_255845752.1">
    <property type="nucleotide sequence ID" value="NZ_CP094358.1"/>
</dbReference>
<comment type="cofactor">
    <cofactor evidence="1">
        <name>Zn(2+)</name>
        <dbReference type="ChEBI" id="CHEBI:29105"/>
    </cofactor>
</comment>
<dbReference type="GO" id="GO:0030313">
    <property type="term" value="C:cell envelope"/>
    <property type="evidence" value="ECO:0007669"/>
    <property type="project" value="UniProtKB-SubCell"/>
</dbReference>
<dbReference type="EMBL" id="CP094358">
    <property type="protein sequence ID" value="UOB19135.1"/>
    <property type="molecule type" value="Genomic_DNA"/>
</dbReference>
<name>A0A9E7D197_9FLAO</name>
<evidence type="ECO:0000256" key="4">
    <source>
        <dbReference type="ARBA" id="ARBA00022723"/>
    </source>
</evidence>
<dbReference type="Gene3D" id="3.10.450.350">
    <property type="match status" value="1"/>
</dbReference>
<accession>A0A9E7D197</accession>
<gene>
    <name evidence="10" type="ORF">MQE35_07515</name>
</gene>
<dbReference type="CDD" id="cd12797">
    <property type="entry name" value="M23_peptidase"/>
    <property type="match status" value="1"/>
</dbReference>
<dbReference type="PANTHER" id="PTHR21666:SF288">
    <property type="entry name" value="CELL DIVISION PROTEIN YTFB"/>
    <property type="match status" value="1"/>
</dbReference>
<organism evidence="10 11">
    <name type="scientific">Abyssalbus ytuae</name>
    <dbReference type="NCBI Taxonomy" id="2926907"/>
    <lineage>
        <taxon>Bacteria</taxon>
        <taxon>Pseudomonadati</taxon>
        <taxon>Bacteroidota</taxon>
        <taxon>Flavobacteriia</taxon>
        <taxon>Flavobacteriales</taxon>
        <taxon>Flavobacteriaceae</taxon>
        <taxon>Abyssalbus</taxon>
    </lineage>
</organism>
<keyword evidence="4" id="KW-0479">Metal-binding</keyword>
<dbReference type="Pfam" id="PF01551">
    <property type="entry name" value="Peptidase_M23"/>
    <property type="match status" value="1"/>
</dbReference>
<evidence type="ECO:0000313" key="10">
    <source>
        <dbReference type="EMBL" id="UOB19135.1"/>
    </source>
</evidence>
<feature type="domain" description="Csd3-like second N-terminal" evidence="9">
    <location>
        <begin position="150"/>
        <end position="270"/>
    </location>
</feature>
<keyword evidence="7" id="KW-0482">Metalloprotease</keyword>
<dbReference type="KEGG" id="fbm:MQE35_07515"/>